<gene>
    <name evidence="2" type="ORF">Daus18300_011260</name>
</gene>
<dbReference type="EMBL" id="JAWRVE010000134">
    <property type="protein sequence ID" value="KAL1854940.1"/>
    <property type="molecule type" value="Genomic_DNA"/>
</dbReference>
<evidence type="ECO:0000259" key="1">
    <source>
        <dbReference type="Pfam" id="PF06985"/>
    </source>
</evidence>
<sequence>MRVPTSLSAALEALRDETEDVLVWADSMCINQRSNRDKTQQLPLIPEIYSKAEQVVVWLGVEKDDSEQAQELLHSLVTDEVQLSPLLDLGSVVSLFDREFWSRLWVVQEVLHAQEIVVLCGSSRLPWDDYVRASMIFQSPDSVDKIRFFNERSGNTRLVTSQHRLNPSQILIHHGPASILHIQRARELAREENRVDDLHYTLHLMRLSRTKLASDPKDRVYGILGVLPRGLSPEIRVNYNLTVKEIYVDFVEWWMKASGSLNIICDSIHFPPQISNANLPSWVPDWSYDPTTQSLASLPLKFSASGESSSEYYFPDREDGRGPRLRNKLAIAGVRIGEISDHGTAVNTHCRAADYCMTFLQWRALLLQHFDIDAGSESHSEDRRRRVALCEHQRSFCLTLSLGQPVGTDRAKKDSKFLDSEKSWVEKCYSVFATVIKARLPRLPIDEDLMAFEEAGDDIKPDSPRQFLQDNFAEYMMGRCFCITDSGSLGLGSGAMARGDVVVVPYGCSTPVLLRPEGFGAPDADGQRVQEYRFVGDAYIDGHMYGEAMEHGSREEFILH</sequence>
<evidence type="ECO:0000313" key="3">
    <source>
        <dbReference type="Proteomes" id="UP001583177"/>
    </source>
</evidence>
<dbReference type="InterPro" id="IPR010730">
    <property type="entry name" value="HET"/>
</dbReference>
<keyword evidence="3" id="KW-1185">Reference proteome</keyword>
<name>A0ABR3W7I8_9PEZI</name>
<protein>
    <recommendedName>
        <fullName evidence="1">Heterokaryon incompatibility domain-containing protein</fullName>
    </recommendedName>
</protein>
<dbReference type="Pfam" id="PF06985">
    <property type="entry name" value="HET"/>
    <property type="match status" value="1"/>
</dbReference>
<dbReference type="PANTHER" id="PTHR24148:SF73">
    <property type="entry name" value="HET DOMAIN PROTEIN (AFU_ORTHOLOGUE AFUA_8G01020)"/>
    <property type="match status" value="1"/>
</dbReference>
<dbReference type="Pfam" id="PF26639">
    <property type="entry name" value="Het-6_barrel"/>
    <property type="match status" value="1"/>
</dbReference>
<reference evidence="2 3" key="1">
    <citation type="journal article" date="2024" name="IMA Fungus">
        <title>IMA Genome - F19 : A genome assembly and annotation guide to empower mycologists, including annotated draft genome sequences of Ceratocystis pirilliformis, Diaporthe australafricana, Fusarium ophioides, Paecilomyces lecythidis, and Sporothrix stenoceras.</title>
        <authorList>
            <person name="Aylward J."/>
            <person name="Wilson A.M."/>
            <person name="Visagie C.M."/>
            <person name="Spraker J."/>
            <person name="Barnes I."/>
            <person name="Buitendag C."/>
            <person name="Ceriani C."/>
            <person name="Del Mar Angel L."/>
            <person name="du Plessis D."/>
            <person name="Fuchs T."/>
            <person name="Gasser K."/>
            <person name="Kramer D."/>
            <person name="Li W."/>
            <person name="Munsamy K."/>
            <person name="Piso A."/>
            <person name="Price J.L."/>
            <person name="Sonnekus B."/>
            <person name="Thomas C."/>
            <person name="van der Nest A."/>
            <person name="van Dijk A."/>
            <person name="van Heerden A."/>
            <person name="van Vuuren N."/>
            <person name="Yilmaz N."/>
            <person name="Duong T.A."/>
            <person name="van der Merwe N.A."/>
            <person name="Wingfield M.J."/>
            <person name="Wingfield B.D."/>
        </authorList>
    </citation>
    <scope>NUCLEOTIDE SEQUENCE [LARGE SCALE GENOMIC DNA]</scope>
    <source>
        <strain evidence="2 3">CMW 18300</strain>
    </source>
</reference>
<proteinExistence type="predicted"/>
<accession>A0ABR3W7I8</accession>
<comment type="caution">
    <text evidence="2">The sequence shown here is derived from an EMBL/GenBank/DDBJ whole genome shotgun (WGS) entry which is preliminary data.</text>
</comment>
<feature type="domain" description="Heterokaryon incompatibility" evidence="1">
    <location>
        <begin position="2"/>
        <end position="109"/>
    </location>
</feature>
<dbReference type="Proteomes" id="UP001583177">
    <property type="component" value="Unassembled WGS sequence"/>
</dbReference>
<organism evidence="2 3">
    <name type="scientific">Diaporthe australafricana</name>
    <dbReference type="NCBI Taxonomy" id="127596"/>
    <lineage>
        <taxon>Eukaryota</taxon>
        <taxon>Fungi</taxon>
        <taxon>Dikarya</taxon>
        <taxon>Ascomycota</taxon>
        <taxon>Pezizomycotina</taxon>
        <taxon>Sordariomycetes</taxon>
        <taxon>Sordariomycetidae</taxon>
        <taxon>Diaporthales</taxon>
        <taxon>Diaporthaceae</taxon>
        <taxon>Diaporthe</taxon>
    </lineage>
</organism>
<dbReference type="PANTHER" id="PTHR24148">
    <property type="entry name" value="ANKYRIN REPEAT DOMAIN-CONTAINING PROTEIN 39 HOMOLOG-RELATED"/>
    <property type="match status" value="1"/>
</dbReference>
<dbReference type="InterPro" id="IPR052895">
    <property type="entry name" value="HetReg/Transcr_Mod"/>
</dbReference>
<evidence type="ECO:0000313" key="2">
    <source>
        <dbReference type="EMBL" id="KAL1854940.1"/>
    </source>
</evidence>